<protein>
    <submittedName>
        <fullName evidence="1">Uncharacterized protein</fullName>
    </submittedName>
</protein>
<name>A0ABR3FM49_9AGAR</name>
<gene>
    <name evidence="1" type="ORF">V5O48_005492</name>
</gene>
<organism evidence="1 2">
    <name type="scientific">Marasmius crinis-equi</name>
    <dbReference type="NCBI Taxonomy" id="585013"/>
    <lineage>
        <taxon>Eukaryota</taxon>
        <taxon>Fungi</taxon>
        <taxon>Dikarya</taxon>
        <taxon>Basidiomycota</taxon>
        <taxon>Agaricomycotina</taxon>
        <taxon>Agaricomycetes</taxon>
        <taxon>Agaricomycetidae</taxon>
        <taxon>Agaricales</taxon>
        <taxon>Marasmiineae</taxon>
        <taxon>Marasmiaceae</taxon>
        <taxon>Marasmius</taxon>
    </lineage>
</organism>
<evidence type="ECO:0000313" key="2">
    <source>
        <dbReference type="Proteomes" id="UP001465976"/>
    </source>
</evidence>
<dbReference type="EMBL" id="JBAHYK010000220">
    <property type="protein sequence ID" value="KAL0576481.1"/>
    <property type="molecule type" value="Genomic_DNA"/>
</dbReference>
<accession>A0ABR3FM49</accession>
<dbReference type="Proteomes" id="UP001465976">
    <property type="component" value="Unassembled WGS sequence"/>
</dbReference>
<keyword evidence="2" id="KW-1185">Reference proteome</keyword>
<sequence>MSEYERDEARKGRCYFVAYVDPLTGIRKEDKFFPDRQEIQEISVTSNPESVLAFVEPKQSVQGAGVWVLSQVLRNTDQGLRVLLRAGPGKGREIVGKKFMPYDTKVISTARKNGLNVLSA</sequence>
<proteinExistence type="predicted"/>
<reference evidence="1 2" key="1">
    <citation type="submission" date="2024-02" db="EMBL/GenBank/DDBJ databases">
        <title>A draft genome for the cacao thread blight pathogen Marasmius crinis-equi.</title>
        <authorList>
            <person name="Cohen S.P."/>
            <person name="Baruah I.K."/>
            <person name="Amoako-Attah I."/>
            <person name="Bukari Y."/>
            <person name="Meinhardt L.W."/>
            <person name="Bailey B.A."/>
        </authorList>
    </citation>
    <scope>NUCLEOTIDE SEQUENCE [LARGE SCALE GENOMIC DNA]</scope>
    <source>
        <strain evidence="1 2">GH-76</strain>
    </source>
</reference>
<evidence type="ECO:0000313" key="1">
    <source>
        <dbReference type="EMBL" id="KAL0576481.1"/>
    </source>
</evidence>
<comment type="caution">
    <text evidence="1">The sequence shown here is derived from an EMBL/GenBank/DDBJ whole genome shotgun (WGS) entry which is preliminary data.</text>
</comment>